<gene>
    <name evidence="3" type="ORF">BDW47DRAFT_122015</name>
</gene>
<evidence type="ECO:0000313" key="4">
    <source>
        <dbReference type="Proteomes" id="UP000234585"/>
    </source>
</evidence>
<dbReference type="OrthoDB" id="19653at2759"/>
<dbReference type="GeneID" id="36522911"/>
<dbReference type="Gene3D" id="3.40.50.1820">
    <property type="entry name" value="alpha/beta hydrolase"/>
    <property type="match status" value="1"/>
</dbReference>
<dbReference type="SUPFAM" id="SSF53474">
    <property type="entry name" value="alpha/beta-Hydrolases"/>
    <property type="match status" value="1"/>
</dbReference>
<dbReference type="AlphaFoldDB" id="A0A2I2FNM6"/>
<dbReference type="PANTHER" id="PTHR48081:SF3">
    <property type="entry name" value="ALPHA_BETA HYDROLASE FOLD-3 DOMAIN-CONTAINING PROTEIN"/>
    <property type="match status" value="1"/>
</dbReference>
<evidence type="ECO:0000259" key="2">
    <source>
        <dbReference type="Pfam" id="PF07859"/>
    </source>
</evidence>
<dbReference type="RefSeq" id="XP_024676253.1">
    <property type="nucleotide sequence ID" value="XM_024815751.1"/>
</dbReference>
<dbReference type="STRING" id="41067.A0A2I2FNM6"/>
<feature type="domain" description="Alpha/beta hydrolase fold-3" evidence="2">
    <location>
        <begin position="36"/>
        <end position="287"/>
    </location>
</feature>
<keyword evidence="1 3" id="KW-0378">Hydrolase</keyword>
<dbReference type="InterPro" id="IPR013094">
    <property type="entry name" value="AB_hydrolase_3"/>
</dbReference>
<dbReference type="InterPro" id="IPR050300">
    <property type="entry name" value="GDXG_lipolytic_enzyme"/>
</dbReference>
<reference evidence="3 4" key="1">
    <citation type="submission" date="2017-12" db="EMBL/GenBank/DDBJ databases">
        <authorList>
            <consortium name="DOE Joint Genome Institute"/>
            <person name="Haridas S."/>
            <person name="Kjaerbolling I."/>
            <person name="Vesth T.C."/>
            <person name="Frisvad J.C."/>
            <person name="Nybo J.L."/>
            <person name="Theobald S."/>
            <person name="Kuo A."/>
            <person name="Bowyer P."/>
            <person name="Matsuda Y."/>
            <person name="Mondo S."/>
            <person name="Lyhne E.K."/>
            <person name="Kogle M.E."/>
            <person name="Clum A."/>
            <person name="Lipzen A."/>
            <person name="Salamov A."/>
            <person name="Ngan C.Y."/>
            <person name="Daum C."/>
            <person name="Chiniquy J."/>
            <person name="Barry K."/>
            <person name="LaButti K."/>
            <person name="Simmons B.A."/>
            <person name="Magnuson J.K."/>
            <person name="Mortensen U.H."/>
            <person name="Larsen T.O."/>
            <person name="Grigoriev I.V."/>
            <person name="Baker S.E."/>
            <person name="Andersen M.R."/>
            <person name="Nordberg H.P."/>
            <person name="Cantor M.N."/>
            <person name="Hua S.X."/>
        </authorList>
    </citation>
    <scope>NUCLEOTIDE SEQUENCE [LARGE SCALE GENOMIC DNA]</scope>
    <source>
        <strain evidence="3 4">CBS 102.13</strain>
    </source>
</reference>
<dbReference type="PANTHER" id="PTHR48081">
    <property type="entry name" value="AB HYDROLASE SUPERFAMILY PROTEIN C4A8.06C"/>
    <property type="match status" value="1"/>
</dbReference>
<name>A0A2I2FNM6_ASPCN</name>
<dbReference type="EMBL" id="KZ559118">
    <property type="protein sequence ID" value="PLB42241.1"/>
    <property type="molecule type" value="Genomic_DNA"/>
</dbReference>
<evidence type="ECO:0000256" key="1">
    <source>
        <dbReference type="ARBA" id="ARBA00022801"/>
    </source>
</evidence>
<protein>
    <submittedName>
        <fullName evidence="3">Alpha/Beta hydrolase protein</fullName>
    </submittedName>
</protein>
<dbReference type="GO" id="GO:0016787">
    <property type="term" value="F:hydrolase activity"/>
    <property type="evidence" value="ECO:0007669"/>
    <property type="project" value="UniProtKB-KW"/>
</dbReference>
<accession>A0A2I2FNM6</accession>
<proteinExistence type="predicted"/>
<organism evidence="3 4">
    <name type="scientific">Aspergillus candidus</name>
    <dbReference type="NCBI Taxonomy" id="41067"/>
    <lineage>
        <taxon>Eukaryota</taxon>
        <taxon>Fungi</taxon>
        <taxon>Dikarya</taxon>
        <taxon>Ascomycota</taxon>
        <taxon>Pezizomycotina</taxon>
        <taxon>Eurotiomycetes</taxon>
        <taxon>Eurotiomycetidae</taxon>
        <taxon>Eurotiales</taxon>
        <taxon>Aspergillaceae</taxon>
        <taxon>Aspergillus</taxon>
        <taxon>Aspergillus subgen. Circumdati</taxon>
    </lineage>
</organism>
<sequence>MPNAQVSTHIFKVVDGLSLSIDVSKPPSAPQDGIVLLHFHGEFLILGEKTTFPPHWLINACHARGWIYATPSYRLLPESTGLDILSDTLDAVSWVRRNISDRLIIAGSSAGGYLALATAAHPSCPRPLALLSVYGMLDPAGERYIKSGQALVAPVGDLSTALQEINEATRDGRAIDGCPFPTRPVTDKRHRWIRALHEGARYPDVLTRVPGLAEQIVDKGVSVIPEEFRPLFPVSFGLRKEFPPTVLVHGDADVLVGFEQSAYVAEKMSSLGIHVNFERVRDQGHGFDAKLFIDLDVGDTQGNDVAMKNSLRRVVEALEKACL</sequence>
<dbReference type="Pfam" id="PF07859">
    <property type="entry name" value="Abhydrolase_3"/>
    <property type="match status" value="1"/>
</dbReference>
<keyword evidence="4" id="KW-1185">Reference proteome</keyword>
<dbReference type="InterPro" id="IPR029058">
    <property type="entry name" value="AB_hydrolase_fold"/>
</dbReference>
<dbReference type="Proteomes" id="UP000234585">
    <property type="component" value="Unassembled WGS sequence"/>
</dbReference>
<evidence type="ECO:0000313" key="3">
    <source>
        <dbReference type="EMBL" id="PLB42241.1"/>
    </source>
</evidence>